<evidence type="ECO:0000313" key="3">
    <source>
        <dbReference type="EMBL" id="KAJ8727496.1"/>
    </source>
</evidence>
<protein>
    <recommendedName>
        <fullName evidence="5">Endonuclease-reverse transcriptase</fullName>
    </recommendedName>
</protein>
<comment type="caution">
    <text evidence="3">The sequence shown here is derived from an EMBL/GenBank/DDBJ whole genome shotgun (WGS) entry which is preliminary data.</text>
</comment>
<dbReference type="EMBL" id="JARGEI010000008">
    <property type="protein sequence ID" value="KAJ8727496.1"/>
    <property type="molecule type" value="Genomic_DNA"/>
</dbReference>
<dbReference type="AlphaFoldDB" id="A0AAD7YSS4"/>
<keyword evidence="4" id="KW-1185">Reference proteome</keyword>
<proteinExistence type="predicted"/>
<gene>
    <name evidence="3" type="ORF">PYW07_001615</name>
</gene>
<name>A0AAD7YSS4_MYTSE</name>
<dbReference type="Proteomes" id="UP001231518">
    <property type="component" value="Chromosome 11"/>
</dbReference>
<feature type="compositionally biased region" description="Polar residues" evidence="2">
    <location>
        <begin position="213"/>
        <end position="226"/>
    </location>
</feature>
<evidence type="ECO:0000256" key="1">
    <source>
        <dbReference type="SAM" id="Coils"/>
    </source>
</evidence>
<accession>A0AAD7YSS4</accession>
<reference evidence="3" key="1">
    <citation type="submission" date="2023-03" db="EMBL/GenBank/DDBJ databases">
        <title>Chromosome-level genomes of two armyworms, Mythimna separata and Mythimna loreyi, provide insights into the biosynthesis and reception of sex pheromones.</title>
        <authorList>
            <person name="Zhao H."/>
        </authorList>
    </citation>
    <scope>NUCLEOTIDE SEQUENCE</scope>
    <source>
        <strain evidence="3">BeijingLab</strain>
        <tissue evidence="3">Pupa</tissue>
    </source>
</reference>
<sequence>MDEQFQLLFDKMRIEMQNQTIEVTNTILEKMDEKLKPILEENQILKQKVDKLEKKVELLEREKKSNNIIIHGLPEGEQTTLDLIKLIKNCFLDELGIAIENYEINKIFRIGSKNKNKNEKPRPTLLSLVTGWKKIEIMKNKKKLKDLYITEDYSKETLEIRKSLQPKLIEERQKGNLAYIKYDKLIVKENSRPIDKRKREKSTSPQAELIQPRKQQTLNMSKSNRINAFDVMRGRSHSLSTTSVTTKQ</sequence>
<organism evidence="3 4">
    <name type="scientific">Mythimna separata</name>
    <name type="common">Oriental armyworm</name>
    <name type="synonym">Pseudaletia separata</name>
    <dbReference type="NCBI Taxonomy" id="271217"/>
    <lineage>
        <taxon>Eukaryota</taxon>
        <taxon>Metazoa</taxon>
        <taxon>Ecdysozoa</taxon>
        <taxon>Arthropoda</taxon>
        <taxon>Hexapoda</taxon>
        <taxon>Insecta</taxon>
        <taxon>Pterygota</taxon>
        <taxon>Neoptera</taxon>
        <taxon>Endopterygota</taxon>
        <taxon>Lepidoptera</taxon>
        <taxon>Glossata</taxon>
        <taxon>Ditrysia</taxon>
        <taxon>Noctuoidea</taxon>
        <taxon>Noctuidae</taxon>
        <taxon>Noctuinae</taxon>
        <taxon>Hadenini</taxon>
        <taxon>Mythimna</taxon>
    </lineage>
</organism>
<feature type="compositionally biased region" description="Polar residues" evidence="2">
    <location>
        <begin position="237"/>
        <end position="248"/>
    </location>
</feature>
<feature type="coiled-coil region" evidence="1">
    <location>
        <begin position="35"/>
        <end position="69"/>
    </location>
</feature>
<evidence type="ECO:0000256" key="2">
    <source>
        <dbReference type="SAM" id="MobiDB-lite"/>
    </source>
</evidence>
<evidence type="ECO:0000313" key="4">
    <source>
        <dbReference type="Proteomes" id="UP001231518"/>
    </source>
</evidence>
<feature type="region of interest" description="Disordered" evidence="2">
    <location>
        <begin position="191"/>
        <end position="248"/>
    </location>
</feature>
<evidence type="ECO:0008006" key="5">
    <source>
        <dbReference type="Google" id="ProtNLM"/>
    </source>
</evidence>
<dbReference type="Gene3D" id="3.30.70.1820">
    <property type="entry name" value="L1 transposable element, RRM domain"/>
    <property type="match status" value="1"/>
</dbReference>
<keyword evidence="1" id="KW-0175">Coiled coil</keyword>